<sequence>MRACASTYSAACASGTRIPRIAAGSTGFGPAIVMRCHGTGARGLSHWWRARAIGVPGFDNSGRSKTTVAKTSCLRS</sequence>
<evidence type="ECO:0000313" key="2">
    <source>
        <dbReference type="Proteomes" id="UP000019593"/>
    </source>
</evidence>
<dbReference type="KEGG" id="red:roselon_02156"/>
<dbReference type="HOGENOM" id="CLU_2652174_0_0_5"/>
<accession>W8S6K4</accession>
<keyword evidence="2" id="KW-1185">Reference proteome</keyword>
<protein>
    <submittedName>
        <fullName evidence="1">Uncharacterized protein</fullName>
    </submittedName>
</protein>
<reference evidence="1 2" key="1">
    <citation type="submission" date="2013-03" db="EMBL/GenBank/DDBJ databases">
        <authorList>
            <person name="Fiebig A."/>
            <person name="Goeker M."/>
            <person name="Klenk H.-P.P."/>
        </authorList>
    </citation>
    <scope>NUCLEOTIDE SEQUENCE [LARGE SCALE GENOMIC DNA]</scope>
    <source>
        <strain evidence="2">DSM 19469</strain>
    </source>
</reference>
<dbReference type="Proteomes" id="UP000019593">
    <property type="component" value="Chromosome"/>
</dbReference>
<dbReference type="AlphaFoldDB" id="W8S6K4"/>
<dbReference type="STRING" id="1294273.roselon_02156"/>
<evidence type="ECO:0000313" key="1">
    <source>
        <dbReference type="EMBL" id="AHM04501.1"/>
    </source>
</evidence>
<organism evidence="1 2">
    <name type="scientific">Roseicyclus elongatus DSM 19469</name>
    <dbReference type="NCBI Taxonomy" id="1294273"/>
    <lineage>
        <taxon>Bacteria</taxon>
        <taxon>Pseudomonadati</taxon>
        <taxon>Pseudomonadota</taxon>
        <taxon>Alphaproteobacteria</taxon>
        <taxon>Rhodobacterales</taxon>
        <taxon>Roseobacteraceae</taxon>
        <taxon>Roseicyclus</taxon>
    </lineage>
</organism>
<proteinExistence type="predicted"/>
<gene>
    <name evidence="1" type="ORF">roselon_02156</name>
</gene>
<name>W8S6K4_9RHOB</name>
<dbReference type="EMBL" id="CP004372">
    <property type="protein sequence ID" value="AHM04501.1"/>
    <property type="molecule type" value="Genomic_DNA"/>
</dbReference>